<feature type="domain" description="Thioredoxin" evidence="8">
    <location>
        <begin position="276"/>
        <end position="391"/>
    </location>
</feature>
<dbReference type="OrthoDB" id="71336at2759"/>
<dbReference type="NCBIfam" id="TIGR01126">
    <property type="entry name" value="pdi_dom"/>
    <property type="match status" value="1"/>
</dbReference>
<dbReference type="GO" id="GO:0003756">
    <property type="term" value="F:protein disulfide isomerase activity"/>
    <property type="evidence" value="ECO:0007669"/>
    <property type="project" value="InterPro"/>
</dbReference>
<dbReference type="InParanoid" id="A0A1S3JKU0"/>
<evidence type="ECO:0000256" key="2">
    <source>
        <dbReference type="ARBA" id="ARBA00022729"/>
    </source>
</evidence>
<dbReference type="RefSeq" id="XP_013411035.1">
    <property type="nucleotide sequence ID" value="XM_013555581.2"/>
</dbReference>
<dbReference type="PANTHER" id="PTHR45672:SF3">
    <property type="entry name" value="THIOREDOXIN DOMAIN-CONTAINING PROTEIN 5"/>
    <property type="match status" value="1"/>
</dbReference>
<evidence type="ECO:0000256" key="6">
    <source>
        <dbReference type="SAM" id="MobiDB-lite"/>
    </source>
</evidence>
<dbReference type="PROSITE" id="PS00194">
    <property type="entry name" value="THIOREDOXIN_1"/>
    <property type="match status" value="3"/>
</dbReference>
<feature type="signal peptide" evidence="7">
    <location>
        <begin position="1"/>
        <end position="22"/>
    </location>
</feature>
<comment type="similarity">
    <text evidence="1 5">Belongs to the protein disulfide isomerase family.</text>
</comment>
<evidence type="ECO:0000256" key="1">
    <source>
        <dbReference type="ARBA" id="ARBA00006347"/>
    </source>
</evidence>
<organism evidence="9 10">
    <name type="scientific">Lingula anatina</name>
    <name type="common">Brachiopod</name>
    <name type="synonym">Lingula unguis</name>
    <dbReference type="NCBI Taxonomy" id="7574"/>
    <lineage>
        <taxon>Eukaryota</taxon>
        <taxon>Metazoa</taxon>
        <taxon>Spiralia</taxon>
        <taxon>Lophotrochozoa</taxon>
        <taxon>Brachiopoda</taxon>
        <taxon>Linguliformea</taxon>
        <taxon>Lingulata</taxon>
        <taxon>Lingulida</taxon>
        <taxon>Linguloidea</taxon>
        <taxon>Lingulidae</taxon>
        <taxon>Lingula</taxon>
    </lineage>
</organism>
<feature type="domain" description="Thioredoxin" evidence="8">
    <location>
        <begin position="11"/>
        <end position="136"/>
    </location>
</feature>
<proteinExistence type="inferred from homology"/>
<keyword evidence="9" id="KW-1185">Reference proteome</keyword>
<name>A0A1S3JKU0_LINAN</name>
<reference evidence="10" key="1">
    <citation type="submission" date="2025-08" db="UniProtKB">
        <authorList>
            <consortium name="RefSeq"/>
        </authorList>
    </citation>
    <scope>IDENTIFICATION</scope>
    <source>
        <tissue evidence="10">Gonads</tissue>
    </source>
</reference>
<feature type="domain" description="Thioredoxin" evidence="8">
    <location>
        <begin position="137"/>
        <end position="259"/>
    </location>
</feature>
<feature type="chain" id="PRO_5010320852" evidence="7">
    <location>
        <begin position="23"/>
        <end position="395"/>
    </location>
</feature>
<dbReference type="InterPro" id="IPR051063">
    <property type="entry name" value="PDI"/>
</dbReference>
<dbReference type="AlphaFoldDB" id="A0A1S3JKU0"/>
<dbReference type="Gene3D" id="3.40.30.10">
    <property type="entry name" value="Glutaredoxin"/>
    <property type="match status" value="3"/>
</dbReference>
<dbReference type="PANTHER" id="PTHR45672">
    <property type="entry name" value="PROTEIN DISULFIDE-ISOMERASE C17H9.14C-RELATED"/>
    <property type="match status" value="1"/>
</dbReference>
<dbReference type="PRINTS" id="PR00421">
    <property type="entry name" value="THIOREDOXIN"/>
</dbReference>
<keyword evidence="4" id="KW-0676">Redox-active center</keyword>
<dbReference type="InterPro" id="IPR005788">
    <property type="entry name" value="PDI_thioredoxin-like_dom"/>
</dbReference>
<evidence type="ECO:0000256" key="5">
    <source>
        <dbReference type="RuleBase" id="RU004208"/>
    </source>
</evidence>
<dbReference type="Proteomes" id="UP000085678">
    <property type="component" value="Unplaced"/>
</dbReference>
<dbReference type="InterPro" id="IPR017937">
    <property type="entry name" value="Thioredoxin_CS"/>
</dbReference>
<sequence length="395" mass="44171">MTLAVSRGILVCLLLAISSNSADDDHGTKAFKYNKEMFDDKVPQKAHFIMFFAPWCGHCQRLSPVWDELAVKFNTDPSSAEVLIAKVDCTAETALCSDQEVKAYPTLKFFGSASATSSVRYKGKRDLSELEAFITEQLAGEVAEAPKPPEPKKSLVELTTDDFQDKIALGHHFVKFYAPWCGHCKRLAPVWEELARTFEHDETVTIAKVDCTAHNVVCQKADIKGYPTLLWYHNGVKLDTYDGARTHKDLKQFVSRMKEKSADKDGSVDGKIPDSVPTDHTEPNVVAQAVGDDNFEETIATGTTFVKFYAPWCGHCKRLAPTWDDLSKKFSDQPNIKIVKVDCTQYGNLCLKHGVRGYPTLTLFHEGEKKGEHTGPRDLETLHSFVVNNKPHDEL</sequence>
<dbReference type="GO" id="GO:0005783">
    <property type="term" value="C:endoplasmic reticulum"/>
    <property type="evidence" value="ECO:0007669"/>
    <property type="project" value="TreeGrafter"/>
</dbReference>
<dbReference type="GeneID" id="106174160"/>
<evidence type="ECO:0000313" key="9">
    <source>
        <dbReference type="Proteomes" id="UP000085678"/>
    </source>
</evidence>
<keyword evidence="2 7" id="KW-0732">Signal</keyword>
<dbReference type="STRING" id="7574.A0A1S3JKU0"/>
<evidence type="ECO:0000259" key="8">
    <source>
        <dbReference type="PROSITE" id="PS51352"/>
    </source>
</evidence>
<dbReference type="Pfam" id="PF00085">
    <property type="entry name" value="Thioredoxin"/>
    <property type="match status" value="3"/>
</dbReference>
<keyword evidence="3" id="KW-0677">Repeat</keyword>
<dbReference type="KEGG" id="lak:106174160"/>
<protein>
    <submittedName>
        <fullName evidence="10">Thioredoxin domain-containing protein 5</fullName>
    </submittedName>
</protein>
<dbReference type="PROSITE" id="PS51352">
    <property type="entry name" value="THIOREDOXIN_2"/>
    <property type="match status" value="3"/>
</dbReference>
<dbReference type="FunCoup" id="A0A1S3JKU0">
    <property type="interactions" value="1260"/>
</dbReference>
<evidence type="ECO:0000256" key="3">
    <source>
        <dbReference type="ARBA" id="ARBA00022737"/>
    </source>
</evidence>
<dbReference type="InterPro" id="IPR013766">
    <property type="entry name" value="Thioredoxin_domain"/>
</dbReference>
<gene>
    <name evidence="10" type="primary">LOC106174160</name>
</gene>
<feature type="region of interest" description="Disordered" evidence="6">
    <location>
        <begin position="261"/>
        <end position="281"/>
    </location>
</feature>
<evidence type="ECO:0000256" key="4">
    <source>
        <dbReference type="ARBA" id="ARBA00023284"/>
    </source>
</evidence>
<evidence type="ECO:0000256" key="7">
    <source>
        <dbReference type="SAM" id="SignalP"/>
    </source>
</evidence>
<dbReference type="GO" id="GO:0006457">
    <property type="term" value="P:protein folding"/>
    <property type="evidence" value="ECO:0007669"/>
    <property type="project" value="TreeGrafter"/>
</dbReference>
<accession>A0A1S3JKU0</accession>
<evidence type="ECO:0000313" key="10">
    <source>
        <dbReference type="RefSeq" id="XP_013411035.1"/>
    </source>
</evidence>
<dbReference type="SUPFAM" id="SSF52833">
    <property type="entry name" value="Thioredoxin-like"/>
    <property type="match status" value="3"/>
</dbReference>
<dbReference type="InterPro" id="IPR036249">
    <property type="entry name" value="Thioredoxin-like_sf"/>
</dbReference>